<reference evidence="13 14" key="1">
    <citation type="submission" date="2016-10" db="EMBL/GenBank/DDBJ databases">
        <authorList>
            <person name="de Groot N.N."/>
        </authorList>
    </citation>
    <scope>NUCLEOTIDE SEQUENCE [LARGE SCALE GENOMIC DNA]</scope>
    <source>
        <strain evidence="13 14">DSM 25947</strain>
    </source>
</reference>
<evidence type="ECO:0000256" key="10">
    <source>
        <dbReference type="PROSITE-ProRule" id="PRU00703"/>
    </source>
</evidence>
<dbReference type="CDD" id="cd00400">
    <property type="entry name" value="Voltage_gated_ClC"/>
    <property type="match status" value="1"/>
</dbReference>
<feature type="transmembrane region" description="Helical" evidence="11">
    <location>
        <begin position="361"/>
        <end position="382"/>
    </location>
</feature>
<evidence type="ECO:0000256" key="11">
    <source>
        <dbReference type="SAM" id="Phobius"/>
    </source>
</evidence>
<dbReference type="InterPro" id="IPR000644">
    <property type="entry name" value="CBS_dom"/>
</dbReference>
<evidence type="ECO:0000313" key="13">
    <source>
        <dbReference type="EMBL" id="SEU00386.1"/>
    </source>
</evidence>
<dbReference type="GO" id="GO:0005254">
    <property type="term" value="F:chloride channel activity"/>
    <property type="evidence" value="ECO:0007669"/>
    <property type="project" value="UniProtKB-KW"/>
</dbReference>
<evidence type="ECO:0000256" key="8">
    <source>
        <dbReference type="ARBA" id="ARBA00023214"/>
    </source>
</evidence>
<dbReference type="InterPro" id="IPR050368">
    <property type="entry name" value="ClC-type_chloride_channel"/>
</dbReference>
<keyword evidence="6 11" id="KW-0472">Membrane</keyword>
<dbReference type="Pfam" id="PF00654">
    <property type="entry name" value="Voltage_CLC"/>
    <property type="match status" value="1"/>
</dbReference>
<feature type="transmembrane region" description="Helical" evidence="11">
    <location>
        <begin position="332"/>
        <end position="349"/>
    </location>
</feature>
<dbReference type="Pfam" id="PF00571">
    <property type="entry name" value="CBS"/>
    <property type="match status" value="2"/>
</dbReference>
<proteinExistence type="predicted"/>
<keyword evidence="9" id="KW-0407">Ion channel</keyword>
<organism evidence="13 14">
    <name type="scientific">Draconibacterium orientale</name>
    <dbReference type="NCBI Taxonomy" id="1168034"/>
    <lineage>
        <taxon>Bacteria</taxon>
        <taxon>Pseudomonadati</taxon>
        <taxon>Bacteroidota</taxon>
        <taxon>Bacteroidia</taxon>
        <taxon>Marinilabiliales</taxon>
        <taxon>Prolixibacteraceae</taxon>
        <taxon>Draconibacterium</taxon>
    </lineage>
</organism>
<feature type="transmembrane region" description="Helical" evidence="11">
    <location>
        <begin position="423"/>
        <end position="441"/>
    </location>
</feature>
<evidence type="ECO:0000256" key="4">
    <source>
        <dbReference type="ARBA" id="ARBA00022989"/>
    </source>
</evidence>
<keyword evidence="4 11" id="KW-1133">Transmembrane helix</keyword>
<dbReference type="EMBL" id="FOHT01000034">
    <property type="protein sequence ID" value="SEU00386.1"/>
    <property type="molecule type" value="Genomic_DNA"/>
</dbReference>
<dbReference type="SUPFAM" id="SSF81340">
    <property type="entry name" value="Clc chloride channel"/>
    <property type="match status" value="1"/>
</dbReference>
<evidence type="ECO:0000256" key="7">
    <source>
        <dbReference type="ARBA" id="ARBA00023173"/>
    </source>
</evidence>
<dbReference type="AlphaFoldDB" id="A0A1I0IUW5"/>
<dbReference type="PANTHER" id="PTHR43427:SF6">
    <property type="entry name" value="CHLORIDE CHANNEL PROTEIN CLC-E"/>
    <property type="match status" value="1"/>
</dbReference>
<dbReference type="Proteomes" id="UP000181981">
    <property type="component" value="Unassembled WGS sequence"/>
</dbReference>
<evidence type="ECO:0000256" key="5">
    <source>
        <dbReference type="ARBA" id="ARBA00023065"/>
    </source>
</evidence>
<feature type="transmembrane region" description="Helical" evidence="11">
    <location>
        <begin position="125"/>
        <end position="149"/>
    </location>
</feature>
<name>A0A1I0IUW5_9BACT</name>
<dbReference type="PANTHER" id="PTHR43427">
    <property type="entry name" value="CHLORIDE CHANNEL PROTEIN CLC-E"/>
    <property type="match status" value="1"/>
</dbReference>
<feature type="transmembrane region" description="Helical" evidence="11">
    <location>
        <begin position="35"/>
        <end position="58"/>
    </location>
</feature>
<keyword evidence="5" id="KW-0406">Ion transport</keyword>
<feature type="transmembrane region" description="Helical" evidence="11">
    <location>
        <begin position="279"/>
        <end position="301"/>
    </location>
</feature>
<keyword evidence="2" id="KW-0813">Transport</keyword>
<keyword evidence="3 11" id="KW-0812">Transmembrane</keyword>
<evidence type="ECO:0000256" key="3">
    <source>
        <dbReference type="ARBA" id="ARBA00022692"/>
    </source>
</evidence>
<dbReference type="GO" id="GO:0034707">
    <property type="term" value="C:chloride channel complex"/>
    <property type="evidence" value="ECO:0007669"/>
    <property type="project" value="UniProtKB-KW"/>
</dbReference>
<dbReference type="PRINTS" id="PR00762">
    <property type="entry name" value="CLCHANNEL"/>
</dbReference>
<protein>
    <submittedName>
        <fullName evidence="13">Chloride channel protein, CIC family</fullName>
    </submittedName>
</protein>
<sequence length="603" mass="67144">MFLMFRIFRINKLLMSKLLNRLVAWRIAKIPEKNFLYLLSLIVGLVSGLAALLLKNLIHFVAEELTGVISVEGFNYLYLLYPFIGILLTVLFVRYIIRDDIGHGVSKILYSISKKSSKLRPSKTYSSMIASSLTIGFGGSVGSEAPIVLTGASIGSNLARIFKLRYKYITLMVGCGAAGAIAGIFNAPMAGIVFTLEVLMLDLTMAFLIPLLISAVSATVISYFFMGESVMLHFDQVAPFHINMIWIYILVGIFTGLLGIYFTRGTMFLEKRFATINNWFVRVLIGAVTLGILIFIFPPLWGEGYTSINSVFNNQGADLLNNSMFFQWKDNPYVVLIVLAAILIFKVFAMSATTGSGGNGGIFAPTLFTGAIAGYFLVFLLNTFFDLGVPENNFALAGMAGMMAAVMHAPLTGIFLTAEITGGYGLFIPLLITSTVAYLTIMRFEPHSIYTKHLAQTGDLITHHKDKAILRSMEVKKLIENDFEIISPDASLGDLVKAISKSNRNLFPIVDEEGYMKGMVKLSKVKHLIFEHELYDQVMVKDLMFMPEFYISSKDNMETVAKKFETSNRYNLAVIDDGKYLGFISRAVVFSNYRKTLEYFSHE</sequence>
<dbReference type="InterPro" id="IPR001807">
    <property type="entry name" value="ClC"/>
</dbReference>
<evidence type="ECO:0000313" key="14">
    <source>
        <dbReference type="Proteomes" id="UP000181981"/>
    </source>
</evidence>
<evidence type="ECO:0000256" key="6">
    <source>
        <dbReference type="ARBA" id="ARBA00023136"/>
    </source>
</evidence>
<dbReference type="SUPFAM" id="SSF54631">
    <property type="entry name" value="CBS-domain pair"/>
    <property type="match status" value="1"/>
</dbReference>
<dbReference type="InterPro" id="IPR046342">
    <property type="entry name" value="CBS_dom_sf"/>
</dbReference>
<feature type="transmembrane region" description="Helical" evidence="11">
    <location>
        <begin position="169"/>
        <end position="196"/>
    </location>
</feature>
<keyword evidence="10" id="KW-0129">CBS domain</keyword>
<keyword evidence="7" id="KW-0869">Chloride channel</keyword>
<dbReference type="Gene3D" id="3.10.580.10">
    <property type="entry name" value="CBS-domain"/>
    <property type="match status" value="1"/>
</dbReference>
<evidence type="ECO:0000256" key="2">
    <source>
        <dbReference type="ARBA" id="ARBA00022448"/>
    </source>
</evidence>
<feature type="transmembrane region" description="Helical" evidence="11">
    <location>
        <begin position="78"/>
        <end position="97"/>
    </location>
</feature>
<comment type="subcellular location">
    <subcellularLocation>
        <location evidence="1">Membrane</location>
        <topology evidence="1">Multi-pass membrane protein</topology>
    </subcellularLocation>
</comment>
<feature type="transmembrane region" description="Helical" evidence="11">
    <location>
        <begin position="394"/>
        <end position="416"/>
    </location>
</feature>
<feature type="domain" description="CBS" evidence="12">
    <location>
        <begin position="478"/>
        <end position="537"/>
    </location>
</feature>
<gene>
    <name evidence="13" type="ORF">SAMN05444285_13446</name>
</gene>
<dbReference type="Gene3D" id="1.10.3080.10">
    <property type="entry name" value="Clc chloride channel"/>
    <property type="match status" value="1"/>
</dbReference>
<evidence type="ECO:0000256" key="1">
    <source>
        <dbReference type="ARBA" id="ARBA00004141"/>
    </source>
</evidence>
<keyword evidence="8" id="KW-0868">Chloride</keyword>
<feature type="transmembrane region" description="Helical" evidence="11">
    <location>
        <begin position="203"/>
        <end position="225"/>
    </location>
</feature>
<dbReference type="InterPro" id="IPR014743">
    <property type="entry name" value="Cl-channel_core"/>
</dbReference>
<accession>A0A1I0IUW5</accession>
<dbReference type="PROSITE" id="PS51371">
    <property type="entry name" value="CBS"/>
    <property type="match status" value="1"/>
</dbReference>
<evidence type="ECO:0000259" key="12">
    <source>
        <dbReference type="PROSITE" id="PS51371"/>
    </source>
</evidence>
<evidence type="ECO:0000256" key="9">
    <source>
        <dbReference type="ARBA" id="ARBA00023303"/>
    </source>
</evidence>
<feature type="transmembrane region" description="Helical" evidence="11">
    <location>
        <begin position="245"/>
        <end position="267"/>
    </location>
</feature>